<dbReference type="HOGENOM" id="CLU_1220865_0_0_1"/>
<reference evidence="2" key="2">
    <citation type="submission" date="2020-05" db="UniProtKB">
        <authorList>
            <consortium name="EnsemblMetazoa"/>
        </authorList>
    </citation>
    <scope>IDENTIFICATION</scope>
    <source>
        <strain evidence="2">wikel</strain>
    </source>
</reference>
<evidence type="ECO:0000313" key="3">
    <source>
        <dbReference type="Proteomes" id="UP000001555"/>
    </source>
</evidence>
<reference evidence="1 3" key="1">
    <citation type="submission" date="2008-03" db="EMBL/GenBank/DDBJ databases">
        <title>Annotation of Ixodes scapularis.</title>
        <authorList>
            <consortium name="Ixodes scapularis Genome Project Consortium"/>
            <person name="Caler E."/>
            <person name="Hannick L.I."/>
            <person name="Bidwell S."/>
            <person name="Joardar V."/>
            <person name="Thiagarajan M."/>
            <person name="Amedeo P."/>
            <person name="Galinsky K.J."/>
            <person name="Schobel S."/>
            <person name="Inman J."/>
            <person name="Hostetler J."/>
            <person name="Miller J."/>
            <person name="Hammond M."/>
            <person name="Megy K."/>
            <person name="Lawson D."/>
            <person name="Kodira C."/>
            <person name="Sutton G."/>
            <person name="Meyer J."/>
            <person name="Hill C.A."/>
            <person name="Birren B."/>
            <person name="Nene V."/>
            <person name="Collins F."/>
            <person name="Alarcon-Chaidez F."/>
            <person name="Wikel S."/>
            <person name="Strausberg R."/>
        </authorList>
    </citation>
    <scope>NUCLEOTIDE SEQUENCE [LARGE SCALE GENOMIC DNA]</scope>
    <source>
        <strain evidence="3">Wikel</strain>
        <strain evidence="1">Wikel colony</strain>
    </source>
</reference>
<accession>B7PH03</accession>
<keyword evidence="4" id="KW-1267">Proteomics identification</keyword>
<evidence type="ECO:0007829" key="4">
    <source>
        <dbReference type="PeptideAtlas" id="B7PH03"/>
    </source>
</evidence>
<dbReference type="EnsemblMetazoa" id="ISCW004527-RA">
    <property type="protein sequence ID" value="ISCW004527-PA"/>
    <property type="gene ID" value="ISCW004527"/>
</dbReference>
<dbReference type="EMBL" id="ABJB010498231">
    <property type="status" value="NOT_ANNOTATED_CDS"/>
    <property type="molecule type" value="Genomic_DNA"/>
</dbReference>
<evidence type="ECO:0000313" key="1">
    <source>
        <dbReference type="EMBL" id="EEC05875.1"/>
    </source>
</evidence>
<dbReference type="OrthoDB" id="6374144at2759"/>
<proteinExistence type="evidence at protein level"/>
<dbReference type="PaxDb" id="6945-B7PH03"/>
<dbReference type="EMBL" id="ABJB010444101">
    <property type="status" value="NOT_ANNOTATED_CDS"/>
    <property type="molecule type" value="Genomic_DNA"/>
</dbReference>
<dbReference type="VEuPathDB" id="VectorBase:ISCI004527"/>
<dbReference type="VEuPathDB" id="VectorBase:ISCW004527"/>
<dbReference type="Proteomes" id="UP000001555">
    <property type="component" value="Unassembled WGS sequence"/>
</dbReference>
<protein>
    <submittedName>
        <fullName evidence="1 2">Uncharacterized protein</fullName>
    </submittedName>
</protein>
<dbReference type="AlphaFoldDB" id="B7PH03"/>
<keyword evidence="3" id="KW-1185">Reference proteome</keyword>
<dbReference type="InParanoid" id="B7PH03"/>
<dbReference type="VEuPathDB" id="VectorBase:ISCP_023965"/>
<sequence>MDTPGSSINRRHLIELQLSNPNIPEASMHFLYSCPMKKIEISASAGTHRDLVKVMMEAKIDDARRYFINLESPFQEVPNGMKFQPMLEMGCPHTEPFVMRGSIEHNWRTGIIMDLRANMPANKPAFIKGSVQNSGGNLQIDTMGSLVLLDWDASVTFTTQERTSIGSAFVQYQWEGQRKHQITFNHKLKDLSTEHIFKATVNTEMQMSRYPEYNWQVRFLRREVTDA</sequence>
<dbReference type="EMBL" id="DS710131">
    <property type="protein sequence ID" value="EEC05875.1"/>
    <property type="molecule type" value="Genomic_DNA"/>
</dbReference>
<organism>
    <name type="scientific">Ixodes scapularis</name>
    <name type="common">Black-legged tick</name>
    <name type="synonym">Deer tick</name>
    <dbReference type="NCBI Taxonomy" id="6945"/>
    <lineage>
        <taxon>Eukaryota</taxon>
        <taxon>Metazoa</taxon>
        <taxon>Ecdysozoa</taxon>
        <taxon>Arthropoda</taxon>
        <taxon>Chelicerata</taxon>
        <taxon>Arachnida</taxon>
        <taxon>Acari</taxon>
        <taxon>Parasitiformes</taxon>
        <taxon>Ixodida</taxon>
        <taxon>Ixodoidea</taxon>
        <taxon>Ixodidae</taxon>
        <taxon>Ixodinae</taxon>
        <taxon>Ixodes</taxon>
    </lineage>
</organism>
<evidence type="ECO:0000313" key="2">
    <source>
        <dbReference type="EnsemblMetazoa" id="ISCW004527-PA"/>
    </source>
</evidence>
<gene>
    <name evidence="1" type="ORF">IscW_ISCW004527</name>
</gene>
<name>B7PH03_IXOSC</name>